<reference evidence="1" key="1">
    <citation type="submission" date="2021-01" db="EMBL/GenBank/DDBJ databases">
        <authorList>
            <person name="Corre E."/>
            <person name="Pelletier E."/>
            <person name="Niang G."/>
            <person name="Scheremetjew M."/>
            <person name="Finn R."/>
            <person name="Kale V."/>
            <person name="Holt S."/>
            <person name="Cochrane G."/>
            <person name="Meng A."/>
            <person name="Brown T."/>
            <person name="Cohen L."/>
        </authorList>
    </citation>
    <scope>NUCLEOTIDE SEQUENCE</scope>
    <source>
        <strain evidence="1">WS</strain>
    </source>
</reference>
<dbReference type="EMBL" id="HBGD01000804">
    <property type="protein sequence ID" value="CAD9077429.1"/>
    <property type="molecule type" value="Transcribed_RNA"/>
</dbReference>
<gene>
    <name evidence="1" type="ORF">PCOS0759_LOCUS661</name>
</gene>
<name>A0A7S1PE23_9EUKA</name>
<proteinExistence type="predicted"/>
<accession>A0A7S1PE23</accession>
<dbReference type="AlphaFoldDB" id="A0A7S1PE23"/>
<evidence type="ECO:0000313" key="1">
    <source>
        <dbReference type="EMBL" id="CAD9077429.1"/>
    </source>
</evidence>
<organism evidence="1">
    <name type="scientific">Percolomonas cosmopolitus</name>
    <dbReference type="NCBI Taxonomy" id="63605"/>
    <lineage>
        <taxon>Eukaryota</taxon>
        <taxon>Discoba</taxon>
        <taxon>Heterolobosea</taxon>
        <taxon>Tetramitia</taxon>
        <taxon>Eutetramitia</taxon>
        <taxon>Percolomonadidae</taxon>
        <taxon>Percolomonas</taxon>
    </lineage>
</organism>
<protein>
    <submittedName>
        <fullName evidence="1">Uncharacterized protein</fullName>
    </submittedName>
</protein>
<sequence>MVSSPKILITHSPTRTSFHKFQDVSPGLKKRGYCSKVTSHLVSFQQRSISSIPTKFEIPAIMTSFSQFLKKNLEYMQYQKDCVMEQKLEKGDFLGLMEIESQPLGLFNIVGGLPDLHGMKNRHVSESIFQNESKQKFHTQPDKVVSQEGDAFEIKDTSVAEYPCAQILEWKLKPSRGSRRRSRIRISSK</sequence>